<evidence type="ECO:0000256" key="1">
    <source>
        <dbReference type="ARBA" id="ARBA00004236"/>
    </source>
</evidence>
<keyword evidence="5 7" id="KW-1133">Transmembrane helix</keyword>
<evidence type="ECO:0000256" key="3">
    <source>
        <dbReference type="ARBA" id="ARBA00022475"/>
    </source>
</evidence>
<keyword evidence="6 7" id="KW-0472">Membrane</keyword>
<organism evidence="8 9">
    <name type="scientific">Thalassomonas haliotis</name>
    <dbReference type="NCBI Taxonomy" id="485448"/>
    <lineage>
        <taxon>Bacteria</taxon>
        <taxon>Pseudomonadati</taxon>
        <taxon>Pseudomonadota</taxon>
        <taxon>Gammaproteobacteria</taxon>
        <taxon>Alteromonadales</taxon>
        <taxon>Colwelliaceae</taxon>
        <taxon>Thalassomonas</taxon>
    </lineage>
</organism>
<gene>
    <name evidence="8" type="ORF">H3N35_05130</name>
</gene>
<keyword evidence="4 7" id="KW-0812">Transmembrane</keyword>
<evidence type="ECO:0000256" key="7">
    <source>
        <dbReference type="SAM" id="Phobius"/>
    </source>
</evidence>
<keyword evidence="9" id="KW-1185">Reference proteome</keyword>
<comment type="subcellular location">
    <subcellularLocation>
        <location evidence="1">Cell membrane</location>
    </subcellularLocation>
</comment>
<dbReference type="InterPro" id="IPR019305">
    <property type="entry name" value="Uncharacterised_Smp"/>
</dbReference>
<evidence type="ECO:0000256" key="6">
    <source>
        <dbReference type="ARBA" id="ARBA00023136"/>
    </source>
</evidence>
<feature type="transmembrane region" description="Helical" evidence="7">
    <location>
        <begin position="179"/>
        <end position="198"/>
    </location>
</feature>
<evidence type="ECO:0008006" key="10">
    <source>
        <dbReference type="Google" id="ProtNLM"/>
    </source>
</evidence>
<keyword evidence="3" id="KW-1003">Cell membrane</keyword>
<proteinExistence type="inferred from homology"/>
<dbReference type="Proteomes" id="UP001215231">
    <property type="component" value="Chromosome"/>
</dbReference>
<name>A0ABY7VIQ7_9GAMM</name>
<dbReference type="RefSeq" id="WP_274053176.1">
    <property type="nucleotide sequence ID" value="NZ_CP059693.1"/>
</dbReference>
<evidence type="ECO:0000256" key="4">
    <source>
        <dbReference type="ARBA" id="ARBA00022692"/>
    </source>
</evidence>
<protein>
    <recommendedName>
        <fullName evidence="10">Smp protein</fullName>
    </recommendedName>
</protein>
<sequence>MKQSEQPLYPKISSIYNKILQLAIAIVFIIVLMNLWLAVANRGQVTIEQHFDHLGDIYLEQVAVAVLTLLEKNQKEKSPRQGNNRQDLQLYIDQLGQMPMVKDVSLYDPQGRLLVQSNSAETVKDLFGLSPASSDRSKFYVPFVQELRNDKLRGYLRLSIEKSAFTSELNTTNHDAQRLLGLMLIMAGLTGFLLTRGFSRFSRQGYRLAKPKHRG</sequence>
<comment type="similarity">
    <text evidence="2">Belongs to the Smp family.</text>
</comment>
<evidence type="ECO:0000256" key="5">
    <source>
        <dbReference type="ARBA" id="ARBA00022989"/>
    </source>
</evidence>
<evidence type="ECO:0000256" key="2">
    <source>
        <dbReference type="ARBA" id="ARBA00005362"/>
    </source>
</evidence>
<evidence type="ECO:0000313" key="9">
    <source>
        <dbReference type="Proteomes" id="UP001215231"/>
    </source>
</evidence>
<evidence type="ECO:0000313" key="8">
    <source>
        <dbReference type="EMBL" id="WDE12850.1"/>
    </source>
</evidence>
<accession>A0ABY7VIQ7</accession>
<reference evidence="8 9" key="1">
    <citation type="journal article" date="2022" name="Mar. Drugs">
        <title>Bioassay-Guided Fractionation Leads to the Detection of Cholic Acid Generated by the Rare Thalassomonas sp.</title>
        <authorList>
            <person name="Pheiffer F."/>
            <person name="Schneider Y.K."/>
            <person name="Hansen E.H."/>
            <person name="Andersen J.H."/>
            <person name="Isaksson J."/>
            <person name="Busche T."/>
            <person name="R C."/>
            <person name="Kalinowski J."/>
            <person name="Zyl L.V."/>
            <person name="Trindade M."/>
        </authorList>
    </citation>
    <scope>NUCLEOTIDE SEQUENCE [LARGE SCALE GENOMIC DNA]</scope>
    <source>
        <strain evidence="8 9">A5K-61T</strain>
    </source>
</reference>
<dbReference type="EMBL" id="CP059693">
    <property type="protein sequence ID" value="WDE12850.1"/>
    <property type="molecule type" value="Genomic_DNA"/>
</dbReference>
<feature type="transmembrane region" description="Helical" evidence="7">
    <location>
        <begin position="20"/>
        <end position="39"/>
    </location>
</feature>
<dbReference type="Pfam" id="PF10144">
    <property type="entry name" value="SMP_2"/>
    <property type="match status" value="1"/>
</dbReference>